<proteinExistence type="predicted"/>
<keyword evidence="3" id="KW-1185">Reference proteome</keyword>
<dbReference type="OrthoDB" id="10465849at2759"/>
<dbReference type="HOGENOM" id="CLU_1038212_0_0_1"/>
<feature type="compositionally biased region" description="Basic and acidic residues" evidence="1">
    <location>
        <begin position="142"/>
        <end position="153"/>
    </location>
</feature>
<feature type="region of interest" description="Disordered" evidence="1">
    <location>
        <begin position="108"/>
        <end position="268"/>
    </location>
</feature>
<feature type="compositionally biased region" description="Basic and acidic residues" evidence="1">
    <location>
        <begin position="12"/>
        <end position="37"/>
    </location>
</feature>
<dbReference type="InParanoid" id="A0A074YBR0"/>
<sequence>MFLTSLQYMRTRALERGPETREREYSPGRPEKVDKWMARSSAPGGDSDDVSAPAPQSDPESAAKAGADNDTVWGPALLTVERASEVTPAPLPRGNDSGPVDIPLIVVEDATPEPKKYEQRTESDEAAPEVSPPGATPQWVHRVFDPPARDEAAGRQIGGLAGSTRNDPITPPAHTFHAVTGTVRHRIDAHGPHDDLGENGDVELNGGEGKEATQVEQDKKVDEYGYGEEGEGDSDSDSDSDSSSEDDEEGEGEYDVTLVKQAMADLKR</sequence>
<evidence type="ECO:0000256" key="1">
    <source>
        <dbReference type="SAM" id="MobiDB-lite"/>
    </source>
</evidence>
<feature type="compositionally biased region" description="Basic and acidic residues" evidence="1">
    <location>
        <begin position="112"/>
        <end position="123"/>
    </location>
</feature>
<protein>
    <submittedName>
        <fullName evidence="2">Uncharacterized protein</fullName>
    </submittedName>
</protein>
<feature type="compositionally biased region" description="Basic and acidic residues" evidence="1">
    <location>
        <begin position="208"/>
        <end position="223"/>
    </location>
</feature>
<dbReference type="Proteomes" id="UP000030641">
    <property type="component" value="Unassembled WGS sequence"/>
</dbReference>
<dbReference type="EMBL" id="KL584777">
    <property type="protein sequence ID" value="KEQ91592.1"/>
    <property type="molecule type" value="Genomic_DNA"/>
</dbReference>
<feature type="region of interest" description="Disordered" evidence="1">
    <location>
        <begin position="1"/>
        <end position="79"/>
    </location>
</feature>
<gene>
    <name evidence="2" type="ORF">AUEXF2481DRAFT_462482</name>
</gene>
<accession>A0A074YBR0</accession>
<feature type="compositionally biased region" description="Basic and acidic residues" evidence="1">
    <location>
        <begin position="185"/>
        <end position="196"/>
    </location>
</feature>
<dbReference type="AlphaFoldDB" id="A0A074YBR0"/>
<evidence type="ECO:0000313" key="2">
    <source>
        <dbReference type="EMBL" id="KEQ91592.1"/>
    </source>
</evidence>
<evidence type="ECO:0000313" key="3">
    <source>
        <dbReference type="Proteomes" id="UP000030641"/>
    </source>
</evidence>
<reference evidence="2 3" key="1">
    <citation type="journal article" date="2014" name="BMC Genomics">
        <title>Genome sequencing of four Aureobasidium pullulans varieties: biotechnological potential, stress tolerance, and description of new species.</title>
        <authorList>
            <person name="Gostin Ar C."/>
            <person name="Ohm R.A."/>
            <person name="Kogej T."/>
            <person name="Sonjak S."/>
            <person name="Turk M."/>
            <person name="Zajc J."/>
            <person name="Zalar P."/>
            <person name="Grube M."/>
            <person name="Sun H."/>
            <person name="Han J."/>
            <person name="Sharma A."/>
            <person name="Chiniquy J."/>
            <person name="Ngan C.Y."/>
            <person name="Lipzen A."/>
            <person name="Barry K."/>
            <person name="Grigoriev I.V."/>
            <person name="Gunde-Cimerman N."/>
        </authorList>
    </citation>
    <scope>NUCLEOTIDE SEQUENCE [LARGE SCALE GENOMIC DNA]</scope>
    <source>
        <strain evidence="2 3">EXF-2481</strain>
    </source>
</reference>
<name>A0A074YBR0_AURSE</name>
<organism evidence="2 3">
    <name type="scientific">Aureobasidium subglaciale (strain EXF-2481)</name>
    <name type="common">Aureobasidium pullulans var. subglaciale</name>
    <dbReference type="NCBI Taxonomy" id="1043005"/>
    <lineage>
        <taxon>Eukaryota</taxon>
        <taxon>Fungi</taxon>
        <taxon>Dikarya</taxon>
        <taxon>Ascomycota</taxon>
        <taxon>Pezizomycotina</taxon>
        <taxon>Dothideomycetes</taxon>
        <taxon>Dothideomycetidae</taxon>
        <taxon>Dothideales</taxon>
        <taxon>Saccotheciaceae</taxon>
        <taxon>Aureobasidium</taxon>
    </lineage>
</organism>
<dbReference type="RefSeq" id="XP_013340101.1">
    <property type="nucleotide sequence ID" value="XM_013484647.1"/>
</dbReference>
<feature type="compositionally biased region" description="Acidic residues" evidence="1">
    <location>
        <begin position="225"/>
        <end position="254"/>
    </location>
</feature>
<dbReference type="GeneID" id="25368082"/>